<organism evidence="1 2">
    <name type="scientific">Pocillopora meandrina</name>
    <dbReference type="NCBI Taxonomy" id="46732"/>
    <lineage>
        <taxon>Eukaryota</taxon>
        <taxon>Metazoa</taxon>
        <taxon>Cnidaria</taxon>
        <taxon>Anthozoa</taxon>
        <taxon>Hexacorallia</taxon>
        <taxon>Scleractinia</taxon>
        <taxon>Astrocoeniina</taxon>
        <taxon>Pocilloporidae</taxon>
        <taxon>Pocillopora</taxon>
    </lineage>
</organism>
<gene>
    <name evidence="1" type="ORF">PMEA_00000865</name>
</gene>
<accession>A0AAU9VQW9</accession>
<keyword evidence="2" id="KW-1185">Reference proteome</keyword>
<proteinExistence type="predicted"/>
<dbReference type="Proteomes" id="UP001159428">
    <property type="component" value="Unassembled WGS sequence"/>
</dbReference>
<evidence type="ECO:0000313" key="1">
    <source>
        <dbReference type="EMBL" id="CAH3032010.1"/>
    </source>
</evidence>
<dbReference type="AlphaFoldDB" id="A0AAU9VQW9"/>
<feature type="non-terminal residue" evidence="1">
    <location>
        <position position="180"/>
    </location>
</feature>
<protein>
    <submittedName>
        <fullName evidence="1">Uncharacterized protein</fullName>
    </submittedName>
</protein>
<comment type="caution">
    <text evidence="1">The sequence shown here is derived from an EMBL/GenBank/DDBJ whole genome shotgun (WGS) entry which is preliminary data.</text>
</comment>
<evidence type="ECO:0000313" key="2">
    <source>
        <dbReference type="Proteomes" id="UP001159428"/>
    </source>
</evidence>
<sequence length="180" mass="20247">MDNIDCPRETLSGEGTSPRVNGIAMVKTEKRSLEALDAENLPIHNAGEHSSPPPPKRFLEVAKKPLKTREEKTLWTFVLSLKRLWRDQFLGLLMDTGTTPPFDSISKCMKPSSKCLIGMHAFTGCDTVSAFAGRGKITALQLVKLQKSYEEMFKQLGMEWVLSNELFQSLQQFTCKLYCS</sequence>
<reference evidence="1 2" key="1">
    <citation type="submission" date="2022-05" db="EMBL/GenBank/DDBJ databases">
        <authorList>
            <consortium name="Genoscope - CEA"/>
            <person name="William W."/>
        </authorList>
    </citation>
    <scope>NUCLEOTIDE SEQUENCE [LARGE SCALE GENOMIC DNA]</scope>
</reference>
<name>A0AAU9VQW9_9CNID</name>
<dbReference type="EMBL" id="CALNXJ010000001">
    <property type="protein sequence ID" value="CAH3032010.1"/>
    <property type="molecule type" value="Genomic_DNA"/>
</dbReference>